<evidence type="ECO:0000313" key="3">
    <source>
        <dbReference type="Proteomes" id="UP000294003"/>
    </source>
</evidence>
<keyword evidence="3" id="KW-1185">Reference proteome</keyword>
<sequence length="393" mass="43012">MEIGAATNITNNLDCKATYADVQTFGGAARMLYIGYHGSPYADPGLESGVCSTGSSHRLLIAWSSIGSNATDPHLTAMFCETRYWKQNVSVTISADSLKPQNKALAALGPPEVLTENEFNSTAFEFLLNNGVPSDYELGYLKNTSFFERVDTAWRVADYPLSGRVKPMVGFALGGHPLPLEKYDNETELVKAFEKAHQLLFSVAINRILQDQAPASGPIGSVSSIRYGLVVSRTFAAAVEGLLLLVAVLGLFLLYLCRRSPSHLDSDPGSIEALLNMVRISQDIKYIFCGKDFTDEKGLRQGLDAFRFSLREAMNDSSPTLEVKVTDQEESILIGQVSTDEDTLRGHYKPEKPMALQTGTGVLFVFTMASVIALLCYLRRVEIAQGGAYIRYS</sequence>
<protein>
    <submittedName>
        <fullName evidence="2">Uncharacterized protein</fullName>
    </submittedName>
</protein>
<name>A0ABY0HHF8_9PEZI</name>
<organism evidence="2 3">
    <name type="scientific">Monosporascus cannonballus</name>
    <dbReference type="NCBI Taxonomy" id="155416"/>
    <lineage>
        <taxon>Eukaryota</taxon>
        <taxon>Fungi</taxon>
        <taxon>Dikarya</taxon>
        <taxon>Ascomycota</taxon>
        <taxon>Pezizomycotina</taxon>
        <taxon>Sordariomycetes</taxon>
        <taxon>Xylariomycetidae</taxon>
        <taxon>Xylariales</taxon>
        <taxon>Xylariales incertae sedis</taxon>
        <taxon>Monosporascus</taxon>
    </lineage>
</organism>
<accession>A0ABY0HHF8</accession>
<reference evidence="2 3" key="1">
    <citation type="submission" date="2018-06" db="EMBL/GenBank/DDBJ databases">
        <title>Complete Genomes of Monosporascus.</title>
        <authorList>
            <person name="Robinson A.J."/>
            <person name="Natvig D.O."/>
        </authorList>
    </citation>
    <scope>NUCLEOTIDE SEQUENCE [LARGE SCALE GENOMIC DNA]</scope>
    <source>
        <strain evidence="2 3">CBS 609.92</strain>
    </source>
</reference>
<evidence type="ECO:0000256" key="1">
    <source>
        <dbReference type="SAM" id="Phobius"/>
    </source>
</evidence>
<dbReference type="EMBL" id="QJNS01000017">
    <property type="protein sequence ID" value="RYO93551.1"/>
    <property type="molecule type" value="Genomic_DNA"/>
</dbReference>
<feature type="transmembrane region" description="Helical" evidence="1">
    <location>
        <begin position="354"/>
        <end position="378"/>
    </location>
</feature>
<comment type="caution">
    <text evidence="2">The sequence shown here is derived from an EMBL/GenBank/DDBJ whole genome shotgun (WGS) entry which is preliminary data.</text>
</comment>
<feature type="transmembrane region" description="Helical" evidence="1">
    <location>
        <begin position="235"/>
        <end position="256"/>
    </location>
</feature>
<keyword evidence="1" id="KW-0472">Membrane</keyword>
<gene>
    <name evidence="2" type="ORF">DL762_000989</name>
</gene>
<dbReference type="Proteomes" id="UP000294003">
    <property type="component" value="Unassembled WGS sequence"/>
</dbReference>
<proteinExistence type="predicted"/>
<keyword evidence="1" id="KW-0812">Transmembrane</keyword>
<evidence type="ECO:0000313" key="2">
    <source>
        <dbReference type="EMBL" id="RYO93551.1"/>
    </source>
</evidence>
<keyword evidence="1" id="KW-1133">Transmembrane helix</keyword>